<gene>
    <name evidence="1" type="ORF">BC05F1_02638</name>
</gene>
<sequence>MNESGKQKVPDDSPVDFISKRWKKHLYGDDGTINRHYYEMAVLTELREHVSAGDVSIVDSRQYRDFEEYLLSQEDQNESEQIHINLGIFLTF</sequence>
<protein>
    <submittedName>
        <fullName evidence="1">Uncharacterized protein</fullName>
    </submittedName>
</protein>
<evidence type="ECO:0000313" key="1">
    <source>
        <dbReference type="EMBL" id="SCC30285.1"/>
    </source>
</evidence>
<reference evidence="2" key="1">
    <citation type="submission" date="2016-08" db="EMBL/GenBank/DDBJ databases">
        <authorList>
            <person name="Loux V."/>
            <person name="Rue O."/>
        </authorList>
    </citation>
    <scope>NUCLEOTIDE SEQUENCE [LARGE SCALE GENOMIC DNA]</scope>
    <source>
        <strain evidence="2">INRA Bc05-F1</strain>
    </source>
</reference>
<accession>A0A1C4DFY2</accession>
<dbReference type="Proteomes" id="UP000196052">
    <property type="component" value="Unassembled WGS sequence"/>
</dbReference>
<organism evidence="1 2">
    <name type="scientific">Bacillus wiedmannii</name>
    <dbReference type="NCBI Taxonomy" id="1890302"/>
    <lineage>
        <taxon>Bacteria</taxon>
        <taxon>Bacillati</taxon>
        <taxon>Bacillota</taxon>
        <taxon>Bacilli</taxon>
        <taxon>Bacillales</taxon>
        <taxon>Bacillaceae</taxon>
        <taxon>Bacillus</taxon>
        <taxon>Bacillus cereus group</taxon>
    </lineage>
</organism>
<proteinExistence type="predicted"/>
<dbReference type="AlphaFoldDB" id="A0A1C4DFY2"/>
<evidence type="ECO:0000313" key="2">
    <source>
        <dbReference type="Proteomes" id="UP000196052"/>
    </source>
</evidence>
<dbReference type="EMBL" id="FMBE01000013">
    <property type="protein sequence ID" value="SCC30285.1"/>
    <property type="molecule type" value="Genomic_DNA"/>
</dbReference>
<name>A0A1C4DFY2_9BACI</name>